<feature type="region of interest" description="Disordered" evidence="1">
    <location>
        <begin position="141"/>
        <end position="177"/>
    </location>
</feature>
<evidence type="ECO:0000259" key="2">
    <source>
        <dbReference type="PROSITE" id="PS50042"/>
    </source>
</evidence>
<dbReference type="CDD" id="cd00038">
    <property type="entry name" value="CAP_ED"/>
    <property type="match status" value="1"/>
</dbReference>
<dbReference type="Proteomes" id="UP000596742">
    <property type="component" value="Unassembled WGS sequence"/>
</dbReference>
<dbReference type="AlphaFoldDB" id="A0A8B6CDC5"/>
<proteinExistence type="predicted"/>
<dbReference type="InterPro" id="IPR014710">
    <property type="entry name" value="RmlC-like_jellyroll"/>
</dbReference>
<dbReference type="SUPFAM" id="SSF51206">
    <property type="entry name" value="cAMP-binding domain-like"/>
    <property type="match status" value="1"/>
</dbReference>
<evidence type="ECO:0000313" key="3">
    <source>
        <dbReference type="EMBL" id="VDI03540.1"/>
    </source>
</evidence>
<name>A0A8B6CDC5_MYTGA</name>
<accession>A0A8B6CDC5</accession>
<dbReference type="PANTHER" id="PTHR23011">
    <property type="entry name" value="CYCLIC NUCLEOTIDE-BINDING DOMAIN CONTAINING PROTEIN"/>
    <property type="match status" value="1"/>
</dbReference>
<dbReference type="PANTHER" id="PTHR23011:SF41">
    <property type="entry name" value="CYCLIC NUCLEOTIDE-BINDING DOMAIN-CONTAINING PROTEIN"/>
    <property type="match status" value="1"/>
</dbReference>
<sequence length="198" mass="22070">MVSEWIACLDKRPLDRTGEDVDIIFSKLKSIPAFEKFQSSLLQEICCYGYYEDLDKGVTLFRQGDIGTNWYMVLSGSVEVLFSSSGHPRDEVTLCTFGVGISFGESILTNQPRQATVVTKEFTELRNKTLLEGVITPLSSLTRTNPHKHQYELSPQIPRSRKGSSSNLEDKHNSPASPITTVSIGFGDICHIFGKFLS</sequence>
<dbReference type="PROSITE" id="PS50042">
    <property type="entry name" value="CNMP_BINDING_3"/>
    <property type="match status" value="1"/>
</dbReference>
<evidence type="ECO:0000256" key="1">
    <source>
        <dbReference type="SAM" id="MobiDB-lite"/>
    </source>
</evidence>
<dbReference type="SMART" id="SM00100">
    <property type="entry name" value="cNMP"/>
    <property type="match status" value="1"/>
</dbReference>
<reference evidence="3" key="1">
    <citation type="submission" date="2018-11" db="EMBL/GenBank/DDBJ databases">
        <authorList>
            <person name="Alioto T."/>
            <person name="Alioto T."/>
        </authorList>
    </citation>
    <scope>NUCLEOTIDE SEQUENCE</scope>
</reference>
<gene>
    <name evidence="3" type="ORF">MGAL_10B036755</name>
</gene>
<dbReference type="InterPro" id="IPR000595">
    <property type="entry name" value="cNMP-bd_dom"/>
</dbReference>
<dbReference type="OrthoDB" id="21144at2759"/>
<dbReference type="Pfam" id="PF00027">
    <property type="entry name" value="cNMP_binding"/>
    <property type="match status" value="1"/>
</dbReference>
<dbReference type="Gene3D" id="2.60.120.10">
    <property type="entry name" value="Jelly Rolls"/>
    <property type="match status" value="1"/>
</dbReference>
<comment type="caution">
    <text evidence="3">The sequence shown here is derived from an EMBL/GenBank/DDBJ whole genome shotgun (WGS) entry which is preliminary data.</text>
</comment>
<evidence type="ECO:0000313" key="4">
    <source>
        <dbReference type="Proteomes" id="UP000596742"/>
    </source>
</evidence>
<organism evidence="3 4">
    <name type="scientific">Mytilus galloprovincialis</name>
    <name type="common">Mediterranean mussel</name>
    <dbReference type="NCBI Taxonomy" id="29158"/>
    <lineage>
        <taxon>Eukaryota</taxon>
        <taxon>Metazoa</taxon>
        <taxon>Spiralia</taxon>
        <taxon>Lophotrochozoa</taxon>
        <taxon>Mollusca</taxon>
        <taxon>Bivalvia</taxon>
        <taxon>Autobranchia</taxon>
        <taxon>Pteriomorphia</taxon>
        <taxon>Mytilida</taxon>
        <taxon>Mytiloidea</taxon>
        <taxon>Mytilidae</taxon>
        <taxon>Mytilinae</taxon>
        <taxon>Mytilus</taxon>
    </lineage>
</organism>
<dbReference type="EMBL" id="UYJE01001607">
    <property type="protein sequence ID" value="VDI03540.1"/>
    <property type="molecule type" value="Genomic_DNA"/>
</dbReference>
<dbReference type="InterPro" id="IPR018490">
    <property type="entry name" value="cNMP-bd_dom_sf"/>
</dbReference>
<protein>
    <submittedName>
        <fullName evidence="3">Rap guanine nucleotide exchange factor 4</fullName>
    </submittedName>
</protein>
<keyword evidence="4" id="KW-1185">Reference proteome</keyword>
<feature type="domain" description="Cyclic nucleotide-binding" evidence="2">
    <location>
        <begin position="33"/>
        <end position="125"/>
    </location>
</feature>